<dbReference type="Pfam" id="PF01156">
    <property type="entry name" value="IU_nuc_hydro"/>
    <property type="match status" value="1"/>
</dbReference>
<evidence type="ECO:0000313" key="4">
    <source>
        <dbReference type="EMBL" id="HIR57925.1"/>
    </source>
</evidence>
<accession>A0A9D1J260</accession>
<keyword evidence="1 4" id="KW-0378">Hydrolase</keyword>
<dbReference type="GO" id="GO:0006152">
    <property type="term" value="P:purine nucleoside catabolic process"/>
    <property type="evidence" value="ECO:0007669"/>
    <property type="project" value="TreeGrafter"/>
</dbReference>
<keyword evidence="2" id="KW-0326">Glycosidase</keyword>
<name>A0A9D1J260_9FIRM</name>
<dbReference type="SUPFAM" id="SSF53590">
    <property type="entry name" value="Nucleoside hydrolase"/>
    <property type="match status" value="1"/>
</dbReference>
<dbReference type="InterPro" id="IPR001910">
    <property type="entry name" value="Inosine/uridine_hydrolase_dom"/>
</dbReference>
<proteinExistence type="predicted"/>
<evidence type="ECO:0000313" key="5">
    <source>
        <dbReference type="Proteomes" id="UP000886785"/>
    </source>
</evidence>
<gene>
    <name evidence="4" type="ORF">IAA54_09675</name>
</gene>
<sequence>MQAYFDRLNPPAGGPVDVILDTDTYNEIDDQYALSYLLLSKENYRIRALTAAPFFNEKSSGPADGMERSYQEILKILDLAEKSEYAPLACRGSRSYLPDETSPVPSEACDRIIDLANQATGGRPLYILALGALTNVASALIKAPDIARRCVLVWLGGNALDWPDTREFNMKQDIAAARMVFNSEIPLVQLPCMGVVSHLVTTQGELERSIAGKNALCDYLYRITVSEGEKKGLPNWSRILWDVSVVAWLKGEKMMRGRLEYRPLPAYDGYYSIRRQGLPYQYIYCVNRDEIFSDLFGTISAEL</sequence>
<dbReference type="InterPro" id="IPR036452">
    <property type="entry name" value="Ribo_hydro-like"/>
</dbReference>
<dbReference type="GO" id="GO:0008477">
    <property type="term" value="F:purine nucleosidase activity"/>
    <property type="evidence" value="ECO:0007669"/>
    <property type="project" value="TreeGrafter"/>
</dbReference>
<organism evidence="4 5">
    <name type="scientific">Candidatus Gallacutalibacter pullicola</name>
    <dbReference type="NCBI Taxonomy" id="2840830"/>
    <lineage>
        <taxon>Bacteria</taxon>
        <taxon>Bacillati</taxon>
        <taxon>Bacillota</taxon>
        <taxon>Clostridia</taxon>
        <taxon>Eubacteriales</taxon>
        <taxon>Candidatus Gallacutalibacter</taxon>
    </lineage>
</organism>
<dbReference type="PANTHER" id="PTHR12304:SF4">
    <property type="entry name" value="URIDINE NUCLEOSIDASE"/>
    <property type="match status" value="1"/>
</dbReference>
<protein>
    <submittedName>
        <fullName evidence="4">Nucleoside hydrolase</fullName>
    </submittedName>
</protein>
<dbReference type="EMBL" id="DVHF01000117">
    <property type="protein sequence ID" value="HIR57925.1"/>
    <property type="molecule type" value="Genomic_DNA"/>
</dbReference>
<evidence type="ECO:0000256" key="1">
    <source>
        <dbReference type="ARBA" id="ARBA00022801"/>
    </source>
</evidence>
<evidence type="ECO:0000259" key="3">
    <source>
        <dbReference type="Pfam" id="PF01156"/>
    </source>
</evidence>
<dbReference type="GO" id="GO:0005829">
    <property type="term" value="C:cytosol"/>
    <property type="evidence" value="ECO:0007669"/>
    <property type="project" value="TreeGrafter"/>
</dbReference>
<reference evidence="4" key="1">
    <citation type="submission" date="2020-10" db="EMBL/GenBank/DDBJ databases">
        <authorList>
            <person name="Gilroy R."/>
        </authorList>
    </citation>
    <scope>NUCLEOTIDE SEQUENCE</scope>
    <source>
        <strain evidence="4">ChiSjej1B19-7085</strain>
    </source>
</reference>
<reference evidence="4" key="2">
    <citation type="journal article" date="2021" name="PeerJ">
        <title>Extensive microbial diversity within the chicken gut microbiome revealed by metagenomics and culture.</title>
        <authorList>
            <person name="Gilroy R."/>
            <person name="Ravi A."/>
            <person name="Getino M."/>
            <person name="Pursley I."/>
            <person name="Horton D.L."/>
            <person name="Alikhan N.F."/>
            <person name="Baker D."/>
            <person name="Gharbi K."/>
            <person name="Hall N."/>
            <person name="Watson M."/>
            <person name="Adriaenssens E.M."/>
            <person name="Foster-Nyarko E."/>
            <person name="Jarju S."/>
            <person name="Secka A."/>
            <person name="Antonio M."/>
            <person name="Oren A."/>
            <person name="Chaudhuri R.R."/>
            <person name="La Ragione R."/>
            <person name="Hildebrand F."/>
            <person name="Pallen M.J."/>
        </authorList>
    </citation>
    <scope>NUCLEOTIDE SEQUENCE</scope>
    <source>
        <strain evidence="4">ChiSjej1B19-7085</strain>
    </source>
</reference>
<dbReference type="PANTHER" id="PTHR12304">
    <property type="entry name" value="INOSINE-URIDINE PREFERRING NUCLEOSIDE HYDROLASE"/>
    <property type="match status" value="1"/>
</dbReference>
<feature type="domain" description="Inosine/uridine-preferring nucleoside hydrolase" evidence="3">
    <location>
        <begin position="18"/>
        <end position="255"/>
    </location>
</feature>
<evidence type="ECO:0000256" key="2">
    <source>
        <dbReference type="ARBA" id="ARBA00023295"/>
    </source>
</evidence>
<dbReference type="Gene3D" id="3.90.245.10">
    <property type="entry name" value="Ribonucleoside hydrolase-like"/>
    <property type="match status" value="1"/>
</dbReference>
<dbReference type="AlphaFoldDB" id="A0A9D1J260"/>
<dbReference type="InterPro" id="IPR023186">
    <property type="entry name" value="IUNH"/>
</dbReference>
<comment type="caution">
    <text evidence="4">The sequence shown here is derived from an EMBL/GenBank/DDBJ whole genome shotgun (WGS) entry which is preliminary data.</text>
</comment>
<dbReference type="Proteomes" id="UP000886785">
    <property type="component" value="Unassembled WGS sequence"/>
</dbReference>